<keyword evidence="1" id="KW-0969">Cilium</keyword>
<dbReference type="SUPFAM" id="SSF160214">
    <property type="entry name" value="FlaG-like"/>
    <property type="match status" value="1"/>
</dbReference>
<accession>A0A401UHK3</accession>
<dbReference type="InterPro" id="IPR005186">
    <property type="entry name" value="FlaG"/>
</dbReference>
<dbReference type="Pfam" id="PF03646">
    <property type="entry name" value="FlaG"/>
    <property type="match status" value="1"/>
</dbReference>
<proteinExistence type="predicted"/>
<dbReference type="InterPro" id="IPR035924">
    <property type="entry name" value="FlaG-like_sf"/>
</dbReference>
<sequence>MDIGDISQNKPLEFEKIYKAPKNIKIPKGAEINNSLSEKEVKNAVSKINKLLEGEGTHLQYEKHDVINQMIIRVIDDKTNEVIKEIPSKKILDMVAKMCEMAGVLIYKKA</sequence>
<protein>
    <submittedName>
        <fullName evidence="1">Flagellar protein FlaG</fullName>
    </submittedName>
</protein>
<dbReference type="OrthoDB" id="9799867at2"/>
<dbReference type="PANTHER" id="PTHR37166">
    <property type="entry name" value="PROTEIN FLAG"/>
    <property type="match status" value="1"/>
</dbReference>
<evidence type="ECO:0000313" key="2">
    <source>
        <dbReference type="Proteomes" id="UP000287872"/>
    </source>
</evidence>
<evidence type="ECO:0000313" key="1">
    <source>
        <dbReference type="EMBL" id="GCD09025.1"/>
    </source>
</evidence>
<dbReference type="PANTHER" id="PTHR37166:SF1">
    <property type="entry name" value="PROTEIN FLAG"/>
    <property type="match status" value="1"/>
</dbReference>
<reference evidence="1 2" key="1">
    <citation type="submission" date="2018-11" db="EMBL/GenBank/DDBJ databases">
        <title>Genome sequencing and assembly of Clostridium tagluense strain A121.</title>
        <authorList>
            <person name="Murakami T."/>
            <person name="Segawa T."/>
            <person name="Shcherbakova V.A."/>
            <person name="Mori H."/>
            <person name="Yoshimura Y."/>
        </authorList>
    </citation>
    <scope>NUCLEOTIDE SEQUENCE [LARGE SCALE GENOMIC DNA]</scope>
    <source>
        <strain evidence="1 2">A121</strain>
    </source>
</reference>
<keyword evidence="1" id="KW-0282">Flagellum</keyword>
<comment type="caution">
    <text evidence="1">The sequence shown here is derived from an EMBL/GenBank/DDBJ whole genome shotgun (WGS) entry which is preliminary data.</text>
</comment>
<gene>
    <name evidence="1" type="ORF">Ctaglu_06480</name>
</gene>
<keyword evidence="2" id="KW-1185">Reference proteome</keyword>
<dbReference type="Gene3D" id="3.30.160.170">
    <property type="entry name" value="FlaG-like"/>
    <property type="match status" value="1"/>
</dbReference>
<dbReference type="EMBL" id="BHYK01000003">
    <property type="protein sequence ID" value="GCD09025.1"/>
    <property type="molecule type" value="Genomic_DNA"/>
</dbReference>
<dbReference type="Proteomes" id="UP000287872">
    <property type="component" value="Unassembled WGS sequence"/>
</dbReference>
<name>A0A401UHK3_9CLOT</name>
<keyword evidence="1" id="KW-0966">Cell projection</keyword>
<organism evidence="1 2">
    <name type="scientific">Clostridium tagluense</name>
    <dbReference type="NCBI Taxonomy" id="360422"/>
    <lineage>
        <taxon>Bacteria</taxon>
        <taxon>Bacillati</taxon>
        <taxon>Bacillota</taxon>
        <taxon>Clostridia</taxon>
        <taxon>Eubacteriales</taxon>
        <taxon>Clostridiaceae</taxon>
        <taxon>Clostridium</taxon>
    </lineage>
</organism>
<dbReference type="RefSeq" id="WP_124998052.1">
    <property type="nucleotide sequence ID" value="NZ_BHYK01000003.1"/>
</dbReference>
<dbReference type="AlphaFoldDB" id="A0A401UHK3"/>